<dbReference type="InterPro" id="IPR036514">
    <property type="entry name" value="SGNH_hydro_sf"/>
</dbReference>
<comment type="caution">
    <text evidence="5">The sequence shown here is derived from an EMBL/GenBank/DDBJ whole genome shotgun (WGS) entry which is preliminary data.</text>
</comment>
<name>A0A7C9RQ57_9PSEU</name>
<dbReference type="RefSeq" id="WP_166046176.1">
    <property type="nucleotide sequence ID" value="NZ_JAAMPJ010000003.1"/>
</dbReference>
<feature type="active site" description="Nucleophile" evidence="1">
    <location>
        <position position="41"/>
    </location>
</feature>
<dbReference type="Proteomes" id="UP000481360">
    <property type="component" value="Unassembled WGS sequence"/>
</dbReference>
<protein>
    <recommendedName>
        <fullName evidence="4">SGNH hydrolase-type esterase domain-containing protein</fullName>
    </recommendedName>
</protein>
<dbReference type="PANTHER" id="PTHR37981:SF1">
    <property type="entry name" value="SGNH HYDROLASE-TYPE ESTERASE DOMAIN-CONTAINING PROTEIN"/>
    <property type="match status" value="1"/>
</dbReference>
<keyword evidence="2" id="KW-1015">Disulfide bond</keyword>
<feature type="active site" evidence="1">
    <location>
        <position position="256"/>
    </location>
</feature>
<dbReference type="PANTHER" id="PTHR37981">
    <property type="entry name" value="LIPASE 2"/>
    <property type="match status" value="1"/>
</dbReference>
<dbReference type="SUPFAM" id="SSF52266">
    <property type="entry name" value="SGNH hydrolase"/>
    <property type="match status" value="1"/>
</dbReference>
<gene>
    <name evidence="5" type="ORF">G7043_14765</name>
</gene>
<evidence type="ECO:0000313" key="5">
    <source>
        <dbReference type="EMBL" id="NGY60189.1"/>
    </source>
</evidence>
<sequence>MRRFALVLALLMALTACTAVSPEASSTTTSDQRLYVSLGDSYATGLGPNGTGESFAQIVAKRSGLGLMNLACNGATSADLLSQEACEPDAGGRTQVDATVDALRSGRVDLVTVVIGSNDLLEPCAVAENPTECASSAVTGTKTNIATALTRFREAAPDVPIVGISYPDVFLGAWVNPSLPNGEDVARTSVSLYQDFNGEIAAEYAKFGAKFVDVTNMTGGYGALTDLTDDPKYGQIPAAVAEVCTLTYYCDDTDVHPTPAGHQAIADAVIAAGRGTPPAPSSPAPPTSER</sequence>
<evidence type="ECO:0000256" key="2">
    <source>
        <dbReference type="PIRSR" id="PIRSR637460-2"/>
    </source>
</evidence>
<dbReference type="GO" id="GO:0016788">
    <property type="term" value="F:hydrolase activity, acting on ester bonds"/>
    <property type="evidence" value="ECO:0007669"/>
    <property type="project" value="InterPro"/>
</dbReference>
<dbReference type="AlphaFoldDB" id="A0A7C9RQ57"/>
<keyword evidence="3" id="KW-0732">Signal</keyword>
<feature type="disulfide bond" evidence="2">
    <location>
        <begin position="124"/>
        <end position="133"/>
    </location>
</feature>
<reference evidence="5 6" key="1">
    <citation type="submission" date="2020-03" db="EMBL/GenBank/DDBJ databases">
        <title>Isolation and identification of active actinomycetes.</title>
        <authorList>
            <person name="Sun X."/>
        </authorList>
    </citation>
    <scope>NUCLEOTIDE SEQUENCE [LARGE SCALE GENOMIC DNA]</scope>
    <source>
        <strain evidence="5 6">NEAU-D13</strain>
    </source>
</reference>
<feature type="chain" id="PRO_5038582809" description="SGNH hydrolase-type esterase domain-containing protein" evidence="3">
    <location>
        <begin position="19"/>
        <end position="290"/>
    </location>
</feature>
<evidence type="ECO:0000313" key="6">
    <source>
        <dbReference type="Proteomes" id="UP000481360"/>
    </source>
</evidence>
<keyword evidence="6" id="KW-1185">Reference proteome</keyword>
<dbReference type="EMBL" id="JAAMPJ010000003">
    <property type="protein sequence ID" value="NGY60189.1"/>
    <property type="molecule type" value="Genomic_DNA"/>
</dbReference>
<dbReference type="GO" id="GO:0006629">
    <property type="term" value="P:lipid metabolic process"/>
    <property type="evidence" value="ECO:0007669"/>
    <property type="project" value="TreeGrafter"/>
</dbReference>
<dbReference type="PROSITE" id="PS51257">
    <property type="entry name" value="PROKAR_LIPOPROTEIN"/>
    <property type="match status" value="1"/>
</dbReference>
<evidence type="ECO:0000256" key="3">
    <source>
        <dbReference type="SAM" id="SignalP"/>
    </source>
</evidence>
<evidence type="ECO:0000259" key="4">
    <source>
        <dbReference type="Pfam" id="PF13472"/>
    </source>
</evidence>
<feature type="domain" description="SGNH hydrolase-type esterase" evidence="4">
    <location>
        <begin position="38"/>
        <end position="264"/>
    </location>
</feature>
<dbReference type="InterPro" id="IPR013830">
    <property type="entry name" value="SGNH_hydro"/>
</dbReference>
<dbReference type="Gene3D" id="3.40.50.1110">
    <property type="entry name" value="SGNH hydrolase"/>
    <property type="match status" value="1"/>
</dbReference>
<evidence type="ECO:0000256" key="1">
    <source>
        <dbReference type="PIRSR" id="PIRSR637460-1"/>
    </source>
</evidence>
<proteinExistence type="predicted"/>
<organism evidence="5 6">
    <name type="scientific">Lentzea alba</name>
    <dbReference type="NCBI Taxonomy" id="2714351"/>
    <lineage>
        <taxon>Bacteria</taxon>
        <taxon>Bacillati</taxon>
        <taxon>Actinomycetota</taxon>
        <taxon>Actinomycetes</taxon>
        <taxon>Pseudonocardiales</taxon>
        <taxon>Pseudonocardiaceae</taxon>
        <taxon>Lentzea</taxon>
    </lineage>
</organism>
<dbReference type="Pfam" id="PF13472">
    <property type="entry name" value="Lipase_GDSL_2"/>
    <property type="match status" value="1"/>
</dbReference>
<accession>A0A7C9RQ57</accession>
<dbReference type="InterPro" id="IPR037460">
    <property type="entry name" value="SEST-like"/>
</dbReference>
<feature type="signal peptide" evidence="3">
    <location>
        <begin position="1"/>
        <end position="18"/>
    </location>
</feature>